<accession>A0A2V3ZWG0</accession>
<feature type="region of interest" description="Disordered" evidence="1">
    <location>
        <begin position="500"/>
        <end position="522"/>
    </location>
</feature>
<gene>
    <name evidence="2" type="ORF">DF185_19900</name>
</gene>
<comment type="caution">
    <text evidence="2">The sequence shown here is derived from an EMBL/GenBank/DDBJ whole genome shotgun (WGS) entry which is preliminary data.</text>
</comment>
<sequence>MAIKQLTFNPSQLCSITSPAPCKIGVKGRATGKSSEMAWDFNVFNHHMPRGVISVTGSSFAQLLTRTLTPTFGFLERLGYVRDVHYVINQKPPKNWPKPYNAPLSYDNFISFNTGLGAMLISQDRAGSGRGPSIDFEIMDEGLTINKERYDQEVSAANRGNLEYFKHLPWHHGFHYVSSMPFSNTGKWLLEFGEYYETEAGIRLFDEWNQIVRMQIDLLDIEDPHDFKLQWNEIQRRRRKIIPFTSKDGFYFELGNCFDNIHNIGLSYIKRERKKMTHLNFLIEIMNMVMDRVEDCYYNINEEKQIYYDCYDYSYIDSLDYDWKKLGSPDSRFDGDCVANEPIKLVVDWGSNISVMLACQENHRVVKEGRGSFNFLKEFFVKPDVGHVMIDDIIDDFCDYYQYHQDKTVVYYRDKYGDEGQANNSFTYNDQAIDRLQKKGWFVDIKEYAGKEPPHHEKYLLWGNILKEKDPSHPIVRINGNNCKFLLIAMNNTKVVERNNKFKKDKSSEHKNSGVPPEEATHSTDAADKVIWIDYHDVHRPSAGFIPIRF</sequence>
<evidence type="ECO:0000256" key="1">
    <source>
        <dbReference type="SAM" id="MobiDB-lite"/>
    </source>
</evidence>
<evidence type="ECO:0000313" key="3">
    <source>
        <dbReference type="Proteomes" id="UP000248079"/>
    </source>
</evidence>
<name>A0A2V3ZWG0_9BACT</name>
<dbReference type="Proteomes" id="UP000248079">
    <property type="component" value="Unassembled WGS sequence"/>
</dbReference>
<evidence type="ECO:0000313" key="2">
    <source>
        <dbReference type="EMBL" id="PXX96906.1"/>
    </source>
</evidence>
<reference evidence="2 3" key="1">
    <citation type="submission" date="2018-05" db="EMBL/GenBank/DDBJ databases">
        <title>Marinifilum breve JC075T sp. nov., a marine bacterium isolated from Yongle Blue Hole in the South China Sea.</title>
        <authorList>
            <person name="Fu T."/>
        </authorList>
    </citation>
    <scope>NUCLEOTIDE SEQUENCE [LARGE SCALE GENOMIC DNA]</scope>
    <source>
        <strain evidence="2 3">JC075</strain>
    </source>
</reference>
<dbReference type="AlphaFoldDB" id="A0A2V3ZWG0"/>
<proteinExistence type="predicted"/>
<organism evidence="2 3">
    <name type="scientific">Marinifilum breve</name>
    <dbReference type="NCBI Taxonomy" id="2184082"/>
    <lineage>
        <taxon>Bacteria</taxon>
        <taxon>Pseudomonadati</taxon>
        <taxon>Bacteroidota</taxon>
        <taxon>Bacteroidia</taxon>
        <taxon>Marinilabiliales</taxon>
        <taxon>Marinifilaceae</taxon>
    </lineage>
</organism>
<keyword evidence="3" id="KW-1185">Reference proteome</keyword>
<evidence type="ECO:0008006" key="4">
    <source>
        <dbReference type="Google" id="ProtNLM"/>
    </source>
</evidence>
<dbReference type="EMBL" id="QFLI01000011">
    <property type="protein sequence ID" value="PXX96906.1"/>
    <property type="molecule type" value="Genomic_DNA"/>
</dbReference>
<feature type="compositionally biased region" description="Basic and acidic residues" evidence="1">
    <location>
        <begin position="500"/>
        <end position="512"/>
    </location>
</feature>
<dbReference type="OrthoDB" id="1151239at2"/>
<protein>
    <recommendedName>
        <fullName evidence="4">Terminase</fullName>
    </recommendedName>
</protein>
<dbReference type="RefSeq" id="WP_110362947.1">
    <property type="nucleotide sequence ID" value="NZ_QFLI01000011.1"/>
</dbReference>